<reference evidence="17" key="1">
    <citation type="submission" date="2021-04" db="EMBL/GenBank/DDBJ databases">
        <title>Sinoanaerobacter chloroacetimidivorans sp. nov., an obligate anaerobic bacterium isolated from anaerobic sludge.</title>
        <authorList>
            <person name="Bao Y."/>
        </authorList>
    </citation>
    <scope>NUCLEOTIDE SEQUENCE</scope>
    <source>
        <strain evidence="17">BAD-6</strain>
    </source>
</reference>
<dbReference type="Gene3D" id="3.40.50.720">
    <property type="entry name" value="NAD(P)-binding Rossmann-like Domain"/>
    <property type="match status" value="1"/>
</dbReference>
<dbReference type="InterPro" id="IPR013328">
    <property type="entry name" value="6PGD_dom2"/>
</dbReference>
<dbReference type="Gene3D" id="1.10.1040.10">
    <property type="entry name" value="N-(1-d-carboxylethyl)-l-norvaline Dehydrogenase, domain 2"/>
    <property type="match status" value="1"/>
</dbReference>
<dbReference type="EMBL" id="JAGSND010000036">
    <property type="protein sequence ID" value="MBR0600592.1"/>
    <property type="molecule type" value="Genomic_DNA"/>
</dbReference>
<dbReference type="GO" id="GO:0047952">
    <property type="term" value="F:glycerol-3-phosphate dehydrogenase [NAD(P)+] activity"/>
    <property type="evidence" value="ECO:0007669"/>
    <property type="project" value="UniProtKB-EC"/>
</dbReference>
<evidence type="ECO:0000256" key="7">
    <source>
        <dbReference type="ARBA" id="ARBA00023209"/>
    </source>
</evidence>
<dbReference type="SUPFAM" id="SSF48179">
    <property type="entry name" value="6-phosphogluconate dehydrogenase C-terminal domain-like"/>
    <property type="match status" value="1"/>
</dbReference>
<dbReference type="PANTHER" id="PTHR11728:SF1">
    <property type="entry name" value="GLYCEROL-3-PHOSPHATE DEHYDROGENASE [NAD(+)] 2, CHLOROPLASTIC"/>
    <property type="match status" value="1"/>
</dbReference>
<evidence type="ECO:0000256" key="5">
    <source>
        <dbReference type="ARBA" id="ARBA00023027"/>
    </source>
</evidence>
<evidence type="ECO:0000259" key="15">
    <source>
        <dbReference type="Pfam" id="PF01210"/>
    </source>
</evidence>
<feature type="binding site" evidence="10">
    <location>
        <position position="109"/>
    </location>
    <ligand>
        <name>substrate</name>
    </ligand>
</feature>
<dbReference type="GO" id="GO:0005975">
    <property type="term" value="P:carbohydrate metabolic process"/>
    <property type="evidence" value="ECO:0007669"/>
    <property type="project" value="InterPro"/>
</dbReference>
<evidence type="ECO:0000313" key="18">
    <source>
        <dbReference type="Proteomes" id="UP000675664"/>
    </source>
</evidence>
<keyword evidence="14" id="KW-0732">Signal</keyword>
<evidence type="ECO:0000313" key="17">
    <source>
        <dbReference type="EMBL" id="MBR0600592.1"/>
    </source>
</evidence>
<dbReference type="GO" id="GO:0008654">
    <property type="term" value="P:phospholipid biosynthetic process"/>
    <property type="evidence" value="ECO:0007669"/>
    <property type="project" value="UniProtKB-KW"/>
</dbReference>
<dbReference type="Pfam" id="PF07479">
    <property type="entry name" value="NAD_Gly3P_dh_C"/>
    <property type="match status" value="1"/>
</dbReference>
<feature type="chain" id="PRO_5038941280" description="Glycerol-3-phosphate dehydrogenase" evidence="14">
    <location>
        <begin position="18"/>
        <end position="348"/>
    </location>
</feature>
<evidence type="ECO:0000256" key="10">
    <source>
        <dbReference type="PIRSR" id="PIRSR000114-2"/>
    </source>
</evidence>
<dbReference type="PRINTS" id="PR00077">
    <property type="entry name" value="GPDHDRGNASE"/>
</dbReference>
<dbReference type="GO" id="GO:0046168">
    <property type="term" value="P:glycerol-3-phosphate catabolic process"/>
    <property type="evidence" value="ECO:0007669"/>
    <property type="project" value="InterPro"/>
</dbReference>
<evidence type="ECO:0000256" key="6">
    <source>
        <dbReference type="ARBA" id="ARBA00023098"/>
    </source>
</evidence>
<evidence type="ECO:0000256" key="13">
    <source>
        <dbReference type="RuleBase" id="RU000439"/>
    </source>
</evidence>
<proteinExistence type="inferred from homology"/>
<dbReference type="InterPro" id="IPR008927">
    <property type="entry name" value="6-PGluconate_DH-like_C_sf"/>
</dbReference>
<evidence type="ECO:0000256" key="9">
    <source>
        <dbReference type="PIRSR" id="PIRSR000114-1"/>
    </source>
</evidence>
<feature type="binding site" evidence="11">
    <location>
        <position position="271"/>
    </location>
    <ligand>
        <name>NAD(+)</name>
        <dbReference type="ChEBI" id="CHEBI:57540"/>
    </ligand>
</feature>
<evidence type="ECO:0000256" key="4">
    <source>
        <dbReference type="ARBA" id="ARBA00023002"/>
    </source>
</evidence>
<comment type="catalytic activity">
    <reaction evidence="13">
        <text>sn-glycerol 3-phosphate + NADP(+) = dihydroxyacetone phosphate + NADPH + H(+)</text>
        <dbReference type="Rhea" id="RHEA:11096"/>
        <dbReference type="ChEBI" id="CHEBI:15378"/>
        <dbReference type="ChEBI" id="CHEBI:57597"/>
        <dbReference type="ChEBI" id="CHEBI:57642"/>
        <dbReference type="ChEBI" id="CHEBI:57783"/>
        <dbReference type="ChEBI" id="CHEBI:58349"/>
        <dbReference type="EC" id="1.1.1.94"/>
    </reaction>
</comment>
<evidence type="ECO:0000256" key="14">
    <source>
        <dbReference type="SAM" id="SignalP"/>
    </source>
</evidence>
<feature type="domain" description="Glycerol-3-phosphate dehydrogenase NAD-dependent C-terminal" evidence="16">
    <location>
        <begin position="188"/>
        <end position="332"/>
    </location>
</feature>
<evidence type="ECO:0000256" key="2">
    <source>
        <dbReference type="ARBA" id="ARBA00022516"/>
    </source>
</evidence>
<evidence type="ECO:0000256" key="12">
    <source>
        <dbReference type="RuleBase" id="RU000437"/>
    </source>
</evidence>
<keyword evidence="18" id="KW-1185">Reference proteome</keyword>
<dbReference type="RefSeq" id="WP_227020674.1">
    <property type="nucleotide sequence ID" value="NZ_JAGSND010000036.1"/>
</dbReference>
<evidence type="ECO:0000256" key="8">
    <source>
        <dbReference type="ARBA" id="ARBA00023264"/>
    </source>
</evidence>
<evidence type="ECO:0000259" key="16">
    <source>
        <dbReference type="Pfam" id="PF07479"/>
    </source>
</evidence>
<organism evidence="17 18">
    <name type="scientific">Sinanaerobacter chloroacetimidivorans</name>
    <dbReference type="NCBI Taxonomy" id="2818044"/>
    <lineage>
        <taxon>Bacteria</taxon>
        <taxon>Bacillati</taxon>
        <taxon>Bacillota</taxon>
        <taxon>Clostridia</taxon>
        <taxon>Peptostreptococcales</taxon>
        <taxon>Anaerovoracaceae</taxon>
        <taxon>Sinanaerobacter</taxon>
    </lineage>
</organism>
<gene>
    <name evidence="17" type="ORF">KCX82_22230</name>
</gene>
<dbReference type="EC" id="1.1.1.94" evidence="13"/>
<dbReference type="GO" id="GO:0051287">
    <property type="term" value="F:NAD binding"/>
    <property type="evidence" value="ECO:0007669"/>
    <property type="project" value="InterPro"/>
</dbReference>
<comment type="caution">
    <text evidence="17">The sequence shown here is derived from an EMBL/GenBank/DDBJ whole genome shotgun (WGS) entry which is preliminary data.</text>
</comment>
<dbReference type="PIRSF" id="PIRSF000114">
    <property type="entry name" value="Glycerol-3-P_dh"/>
    <property type="match status" value="1"/>
</dbReference>
<dbReference type="InterPro" id="IPR006168">
    <property type="entry name" value="G3P_DH_NAD-dep"/>
</dbReference>
<evidence type="ECO:0000256" key="11">
    <source>
        <dbReference type="PIRSR" id="PIRSR000114-3"/>
    </source>
</evidence>
<keyword evidence="6" id="KW-0443">Lipid metabolism</keyword>
<feature type="binding site" evidence="11">
    <location>
        <begin position="8"/>
        <end position="13"/>
    </location>
    <ligand>
        <name>NAD(+)</name>
        <dbReference type="ChEBI" id="CHEBI:57540"/>
    </ligand>
</feature>
<dbReference type="InterPro" id="IPR036291">
    <property type="entry name" value="NAD(P)-bd_dom_sf"/>
</dbReference>
<accession>A0A8J8B4C5</accession>
<keyword evidence="3" id="KW-0521">NADP</keyword>
<comment type="similarity">
    <text evidence="1 12">Belongs to the NAD-dependent glycerol-3-phosphate dehydrogenase family.</text>
</comment>
<feature type="binding site" evidence="11">
    <location>
        <position position="148"/>
    </location>
    <ligand>
        <name>NAD(+)</name>
        <dbReference type="ChEBI" id="CHEBI:57540"/>
    </ligand>
</feature>
<keyword evidence="2" id="KW-0444">Lipid biosynthesis</keyword>
<dbReference type="SUPFAM" id="SSF51735">
    <property type="entry name" value="NAD(P)-binding Rossmann-fold domains"/>
    <property type="match status" value="1"/>
</dbReference>
<keyword evidence="5 11" id="KW-0520">NAD</keyword>
<dbReference type="GO" id="GO:0005829">
    <property type="term" value="C:cytosol"/>
    <property type="evidence" value="ECO:0007669"/>
    <property type="project" value="TreeGrafter"/>
</dbReference>
<keyword evidence="4 12" id="KW-0560">Oxidoreductase</keyword>
<feature type="signal peptide" evidence="14">
    <location>
        <begin position="1"/>
        <end position="17"/>
    </location>
</feature>
<dbReference type="Proteomes" id="UP000675664">
    <property type="component" value="Unassembled WGS sequence"/>
</dbReference>
<sequence>MAIILILGAGAMGSAFSFPPADLGHEVMLVGTHLDQEIIRELKKSGIHPKLKMKLPDQVQVFSHEELGAAMICQPDVIILGVSSAGVAWAVQALGPLLEQPVPILLLTKGLAVEEDRLMILPQFVAGGLHGFGIGQFTIGAVGGPCIAGELAARRDTSVTIAYPDREKFYWLNSLFKAPYYHIHYTTDLAGLEICAAMKNFYALAVGYPSGYLDMTDQLQNKAQMHNLSAGLFTQSIKEMAMLADWMEGTSENVYGLAGIGDLYVTCQDGRNSRMGKLLGSGMTYSTAKKEKMPDDTVEGAELALKIGPLLEHLFQKEILDKKKYPLARIIIDAICHDALMQIPWALF</sequence>
<keyword evidence="7" id="KW-0594">Phospholipid biosynthesis</keyword>
<name>A0A8J8B4C5_9FIRM</name>
<evidence type="ECO:0000256" key="3">
    <source>
        <dbReference type="ARBA" id="ARBA00022857"/>
    </source>
</evidence>
<dbReference type="InterPro" id="IPR006109">
    <property type="entry name" value="G3P_DH_NAD-dep_C"/>
</dbReference>
<feature type="domain" description="Glycerol-3-phosphate dehydrogenase NAD-dependent N-terminal" evidence="15">
    <location>
        <begin position="4"/>
        <end position="167"/>
    </location>
</feature>
<dbReference type="Pfam" id="PF01210">
    <property type="entry name" value="NAD_Gly3P_dh_N"/>
    <property type="match status" value="1"/>
</dbReference>
<reference evidence="17" key="2">
    <citation type="submission" date="2021-04" db="EMBL/GenBank/DDBJ databases">
        <authorList>
            <person name="Liu J."/>
        </authorList>
    </citation>
    <scope>NUCLEOTIDE SEQUENCE</scope>
    <source>
        <strain evidence="17">BAD-6</strain>
    </source>
</reference>
<feature type="binding site" evidence="10">
    <location>
        <begin position="271"/>
        <end position="272"/>
    </location>
    <ligand>
        <name>substrate</name>
    </ligand>
</feature>
<protein>
    <recommendedName>
        <fullName evidence="13">Glycerol-3-phosphate dehydrogenase</fullName>
        <ecNumber evidence="13">1.1.1.94</ecNumber>
    </recommendedName>
</protein>
<keyword evidence="8" id="KW-1208">Phospholipid metabolism</keyword>
<dbReference type="AlphaFoldDB" id="A0A8J8B4C5"/>
<dbReference type="PANTHER" id="PTHR11728">
    <property type="entry name" value="GLYCEROL-3-PHOSPHATE DEHYDROGENASE"/>
    <property type="match status" value="1"/>
</dbReference>
<evidence type="ECO:0000256" key="1">
    <source>
        <dbReference type="ARBA" id="ARBA00011009"/>
    </source>
</evidence>
<feature type="active site" description="Proton acceptor" evidence="9">
    <location>
        <position position="199"/>
    </location>
</feature>
<dbReference type="InterPro" id="IPR011128">
    <property type="entry name" value="G3P_DH_NAD-dep_N"/>
</dbReference>